<evidence type="ECO:0000313" key="6">
    <source>
        <dbReference type="Proteomes" id="UP000501926"/>
    </source>
</evidence>
<sequence length="39" mass="4336">MKNIAKKYSKRQPKIKAEMSGKGLTVHAGLLPVLNLWVS</sequence>
<dbReference type="AlphaFoldDB" id="A0A2C9CI87"/>
<dbReference type="KEGG" id="kst:KSMBR1_4078"/>
<organism evidence="2 5">
    <name type="scientific">Kuenenia stuttgartiensis</name>
    <dbReference type="NCBI Taxonomy" id="174633"/>
    <lineage>
        <taxon>Bacteria</taxon>
        <taxon>Pseudomonadati</taxon>
        <taxon>Planctomycetota</taxon>
        <taxon>Candidatus Brocadiia</taxon>
        <taxon>Candidatus Brocadiales</taxon>
        <taxon>Candidatus Brocadiaceae</taxon>
        <taxon>Candidatus Kuenenia</taxon>
    </lineage>
</organism>
<proteinExistence type="predicted"/>
<evidence type="ECO:0000313" key="4">
    <source>
        <dbReference type="EMBL" id="SOH06550.1"/>
    </source>
</evidence>
<reference evidence="1 6" key="3">
    <citation type="submission" date="2020-02" db="EMBL/GenBank/DDBJ databases">
        <title>Newly sequenced genome of strain CSTR1 showed variability in Candidatus Kuenenia stuttgartiensis genomes.</title>
        <authorList>
            <person name="Ding C."/>
            <person name="Adrian L."/>
        </authorList>
    </citation>
    <scope>NUCLEOTIDE SEQUENCE [LARGE SCALE GENOMIC DNA]</scope>
    <source>
        <strain evidence="1 6">CSTR1</strain>
    </source>
</reference>
<dbReference type="KEGG" id="kst:KSMBR1_3791"/>
<accession>A0A2C9CI87</accession>
<evidence type="ECO:0000313" key="2">
    <source>
        <dbReference type="EMBL" id="SOH05318.1"/>
    </source>
</evidence>
<gene>
    <name evidence="1" type="ORF">KsCSTR_24940</name>
    <name evidence="2" type="ORF">KSMBR1_2836</name>
    <name evidence="3" type="ORF">KSMBR1_3791</name>
    <name evidence="4" type="ORF">KSMBR1_4078</name>
</gene>
<dbReference type="KEGG" id="kst:KSMBR1_2836"/>
<dbReference type="EMBL" id="LT934425">
    <property type="protein sequence ID" value="SOH05318.1"/>
    <property type="molecule type" value="Genomic_DNA"/>
</dbReference>
<evidence type="ECO:0000313" key="3">
    <source>
        <dbReference type="EMBL" id="SOH06264.1"/>
    </source>
</evidence>
<protein>
    <submittedName>
        <fullName evidence="2">Uncharacterized protein</fullName>
    </submittedName>
</protein>
<dbReference type="EMBL" id="LT934425">
    <property type="protein sequence ID" value="SOH06264.1"/>
    <property type="molecule type" value="Genomic_DNA"/>
</dbReference>
<evidence type="ECO:0000313" key="5">
    <source>
        <dbReference type="Proteomes" id="UP000221734"/>
    </source>
</evidence>
<reference evidence="2" key="1">
    <citation type="submission" date="2017-10" db="EMBL/GenBank/DDBJ databases">
        <authorList>
            <person name="Banno H."/>
            <person name="Chua N.-H."/>
        </authorList>
    </citation>
    <scope>NUCLEOTIDE SEQUENCE [LARGE SCALE GENOMIC DNA]</scope>
    <source>
        <strain evidence="2">Kuenenia_mbr1_ru-nijmegen</strain>
    </source>
</reference>
<evidence type="ECO:0000313" key="1">
    <source>
        <dbReference type="EMBL" id="QII11873.1"/>
    </source>
</evidence>
<dbReference type="Proteomes" id="UP000221734">
    <property type="component" value="Chromosome Kuenenia_stuttgartiensis_MBR1"/>
</dbReference>
<dbReference type="EMBL" id="LT934425">
    <property type="protein sequence ID" value="SOH06550.1"/>
    <property type="molecule type" value="Genomic_DNA"/>
</dbReference>
<name>A0A2C9CI87_KUEST</name>
<reference evidence="5" key="2">
    <citation type="submission" date="2017-10" db="EMBL/GenBank/DDBJ databases">
        <authorList>
            <person name="Frank J."/>
        </authorList>
    </citation>
    <scope>NUCLEOTIDE SEQUENCE [LARGE SCALE GENOMIC DNA]</scope>
</reference>
<dbReference type="Proteomes" id="UP000501926">
    <property type="component" value="Chromosome"/>
</dbReference>
<keyword evidence="5" id="KW-1185">Reference proteome</keyword>
<dbReference type="EMBL" id="CP049055">
    <property type="protein sequence ID" value="QII11873.1"/>
    <property type="molecule type" value="Genomic_DNA"/>
</dbReference>